<keyword evidence="10" id="KW-0239">DNA-directed DNA polymerase</keyword>
<dbReference type="InterPro" id="IPR017961">
    <property type="entry name" value="DNA_pol_Y-fam_little_finger"/>
</dbReference>
<dbReference type="FunFam" id="3.30.1490.100:FF:000002">
    <property type="entry name" value="DNA polymerase IV"/>
    <property type="match status" value="1"/>
</dbReference>
<dbReference type="InterPro" id="IPR043128">
    <property type="entry name" value="Rev_trsase/Diguanyl_cyclase"/>
</dbReference>
<feature type="non-terminal residue" evidence="14">
    <location>
        <position position="1"/>
    </location>
</feature>
<dbReference type="InterPro" id="IPR001126">
    <property type="entry name" value="UmuC"/>
</dbReference>
<dbReference type="InterPro" id="IPR036775">
    <property type="entry name" value="DNA_pol_Y-fam_lit_finger_sf"/>
</dbReference>
<keyword evidence="6" id="KW-0235">DNA replication</keyword>
<dbReference type="GO" id="GO:0042276">
    <property type="term" value="P:error-prone translesion synthesis"/>
    <property type="evidence" value="ECO:0007669"/>
    <property type="project" value="TreeGrafter"/>
</dbReference>
<dbReference type="PROSITE" id="PS50173">
    <property type="entry name" value="UMUC"/>
    <property type="match status" value="1"/>
</dbReference>
<keyword evidence="2" id="KW-0515">Mutator protein</keyword>
<dbReference type="Pfam" id="PF11799">
    <property type="entry name" value="IMS_C"/>
    <property type="match status" value="1"/>
</dbReference>
<gene>
    <name evidence="14" type="ORF">O970_09645</name>
</gene>
<evidence type="ECO:0000256" key="2">
    <source>
        <dbReference type="ARBA" id="ARBA00022457"/>
    </source>
</evidence>
<keyword evidence="7" id="KW-0479">Metal-binding</keyword>
<dbReference type="GO" id="GO:0046872">
    <property type="term" value="F:metal ion binding"/>
    <property type="evidence" value="ECO:0007669"/>
    <property type="project" value="UniProtKB-KW"/>
</dbReference>
<accession>A0AB94IA41</accession>
<evidence type="ECO:0000256" key="1">
    <source>
        <dbReference type="ARBA" id="ARBA00010945"/>
    </source>
</evidence>
<dbReference type="InterPro" id="IPR053848">
    <property type="entry name" value="IMS_HHH_1"/>
</dbReference>
<dbReference type="PANTHER" id="PTHR11076">
    <property type="entry name" value="DNA REPAIR POLYMERASE UMUC / TRANSFERASE FAMILY MEMBER"/>
    <property type="match status" value="1"/>
</dbReference>
<evidence type="ECO:0000256" key="12">
    <source>
        <dbReference type="ARBA" id="ARBA00023204"/>
    </source>
</evidence>
<dbReference type="GO" id="GO:0003684">
    <property type="term" value="F:damaged DNA binding"/>
    <property type="evidence" value="ECO:0007669"/>
    <property type="project" value="InterPro"/>
</dbReference>
<dbReference type="GO" id="GO:0003887">
    <property type="term" value="F:DNA-directed DNA polymerase activity"/>
    <property type="evidence" value="ECO:0007669"/>
    <property type="project" value="UniProtKB-KW"/>
</dbReference>
<keyword evidence="12" id="KW-0234">DNA repair</keyword>
<dbReference type="SUPFAM" id="SSF56672">
    <property type="entry name" value="DNA/RNA polymerases"/>
    <property type="match status" value="1"/>
</dbReference>
<evidence type="ECO:0000313" key="14">
    <source>
        <dbReference type="EMBL" id="TEA26248.1"/>
    </source>
</evidence>
<organism evidence="14 15">
    <name type="scientific">Candidatus Schmidhempelia bombi str. Bimp</name>
    <dbReference type="NCBI Taxonomy" id="1387197"/>
    <lineage>
        <taxon>Bacteria</taxon>
        <taxon>Pseudomonadati</taxon>
        <taxon>Pseudomonadota</taxon>
        <taxon>Gammaproteobacteria</taxon>
        <taxon>Orbales</taxon>
        <taxon>Orbaceae</taxon>
        <taxon>Candidatus Schmidhempelia</taxon>
    </lineage>
</organism>
<keyword evidence="3" id="KW-0963">Cytoplasm</keyword>
<dbReference type="EMBL" id="AWGA01000126">
    <property type="protein sequence ID" value="TEA26248.1"/>
    <property type="molecule type" value="Genomic_DNA"/>
</dbReference>
<dbReference type="Gene3D" id="1.10.150.20">
    <property type="entry name" value="5' to 3' exonuclease, C-terminal subdomain"/>
    <property type="match status" value="1"/>
</dbReference>
<dbReference type="GO" id="GO:0009432">
    <property type="term" value="P:SOS response"/>
    <property type="evidence" value="ECO:0007669"/>
    <property type="project" value="TreeGrafter"/>
</dbReference>
<dbReference type="PANTHER" id="PTHR11076:SF33">
    <property type="entry name" value="DNA POLYMERASE KAPPA"/>
    <property type="match status" value="1"/>
</dbReference>
<keyword evidence="8" id="KW-0227">DNA damage</keyword>
<evidence type="ECO:0000256" key="3">
    <source>
        <dbReference type="ARBA" id="ARBA00022490"/>
    </source>
</evidence>
<keyword evidence="5 14" id="KW-0548">Nucleotidyltransferase</keyword>
<dbReference type="Gene3D" id="3.30.70.270">
    <property type="match status" value="1"/>
</dbReference>
<dbReference type="GO" id="GO:0005829">
    <property type="term" value="C:cytosol"/>
    <property type="evidence" value="ECO:0007669"/>
    <property type="project" value="TreeGrafter"/>
</dbReference>
<dbReference type="InterPro" id="IPR050116">
    <property type="entry name" value="DNA_polymerase-Y"/>
</dbReference>
<dbReference type="AlphaFoldDB" id="A0AB94IA41"/>
<comment type="similarity">
    <text evidence="1">Belongs to the DNA polymerase type-Y family.</text>
</comment>
<evidence type="ECO:0000256" key="6">
    <source>
        <dbReference type="ARBA" id="ARBA00022705"/>
    </source>
</evidence>
<dbReference type="FunFam" id="1.10.150.20:FF:000019">
    <property type="entry name" value="DNA polymerase IV"/>
    <property type="match status" value="1"/>
</dbReference>
<dbReference type="GO" id="GO:0006260">
    <property type="term" value="P:DNA replication"/>
    <property type="evidence" value="ECO:0007669"/>
    <property type="project" value="UniProtKB-KW"/>
</dbReference>
<keyword evidence="11" id="KW-0238">DNA-binding</keyword>
<dbReference type="SUPFAM" id="SSF100879">
    <property type="entry name" value="Lesion bypass DNA polymerase (Y-family), little finger domain"/>
    <property type="match status" value="1"/>
</dbReference>
<dbReference type="Pfam" id="PF21999">
    <property type="entry name" value="IMS_HHH_1"/>
    <property type="match status" value="1"/>
</dbReference>
<dbReference type="EC" id="2.7.7.7" evidence="14"/>
<proteinExistence type="inferred from homology"/>
<evidence type="ECO:0000259" key="13">
    <source>
        <dbReference type="PROSITE" id="PS50173"/>
    </source>
</evidence>
<keyword evidence="15" id="KW-1185">Reference proteome</keyword>
<dbReference type="InterPro" id="IPR043502">
    <property type="entry name" value="DNA/RNA_pol_sf"/>
</dbReference>
<evidence type="ECO:0000256" key="9">
    <source>
        <dbReference type="ARBA" id="ARBA00022842"/>
    </source>
</evidence>
<protein>
    <submittedName>
        <fullName evidence="14">DNA polymerase IV</fullName>
        <ecNumber evidence="14">2.7.7.7</ecNumber>
    </submittedName>
</protein>
<reference evidence="14 15" key="1">
    <citation type="journal article" date="2014" name="Appl. Environ. Microbiol.">
        <title>Genomic features of a bumble bee symbiont reflect its host environment.</title>
        <authorList>
            <person name="Martinson V.G."/>
            <person name="Magoc T."/>
            <person name="Koch H."/>
            <person name="Salzberg S.L."/>
            <person name="Moran N.A."/>
        </authorList>
    </citation>
    <scope>NUCLEOTIDE SEQUENCE [LARGE SCALE GENOMIC DNA]</scope>
    <source>
        <strain evidence="14 15">Bimp</strain>
    </source>
</reference>
<sequence length="215" mass="24546">ASAGVAPLKFLAKIASDINKPNGQYVITPDKVHLFIQTLPLKKIPGVGKVTEQKLADLGLYNCADIINYDLSKLLDHFGKLGRILYERCNGIDNSEVNSDRLRKSVGVEKTLVTDIYQWSECLPLLDPLYDELLKRLTRIRSDLSISRQGVKFKFSDFQSTTQEHVWSKLDKEALIVQAKQIWDERRKERGVRLIGFHVSLIDPQLDKQLILPFE</sequence>
<dbReference type="Gene3D" id="3.30.1490.100">
    <property type="entry name" value="DNA polymerase, Y-family, little finger domain"/>
    <property type="match status" value="1"/>
</dbReference>
<feature type="domain" description="UmuC" evidence="13">
    <location>
        <begin position="1"/>
        <end position="48"/>
    </location>
</feature>
<evidence type="ECO:0000256" key="4">
    <source>
        <dbReference type="ARBA" id="ARBA00022679"/>
    </source>
</evidence>
<keyword evidence="9" id="KW-0460">Magnesium</keyword>
<dbReference type="GO" id="GO:0006281">
    <property type="term" value="P:DNA repair"/>
    <property type="evidence" value="ECO:0007669"/>
    <property type="project" value="UniProtKB-KW"/>
</dbReference>
<keyword evidence="4 14" id="KW-0808">Transferase</keyword>
<dbReference type="RefSeq" id="WP_238610640.1">
    <property type="nucleotide sequence ID" value="NZ_AWGA01000126.1"/>
</dbReference>
<evidence type="ECO:0000256" key="5">
    <source>
        <dbReference type="ARBA" id="ARBA00022695"/>
    </source>
</evidence>
<evidence type="ECO:0000256" key="10">
    <source>
        <dbReference type="ARBA" id="ARBA00022932"/>
    </source>
</evidence>
<comment type="caution">
    <text evidence="14">The sequence shown here is derived from an EMBL/GenBank/DDBJ whole genome shotgun (WGS) entry which is preliminary data.</text>
</comment>
<evidence type="ECO:0000256" key="7">
    <source>
        <dbReference type="ARBA" id="ARBA00022723"/>
    </source>
</evidence>
<dbReference type="Proteomes" id="UP000506160">
    <property type="component" value="Unassembled WGS sequence"/>
</dbReference>
<evidence type="ECO:0000313" key="15">
    <source>
        <dbReference type="Proteomes" id="UP000506160"/>
    </source>
</evidence>
<evidence type="ECO:0000256" key="11">
    <source>
        <dbReference type="ARBA" id="ARBA00023125"/>
    </source>
</evidence>
<name>A0AB94IA41_9GAMM</name>
<evidence type="ECO:0000256" key="8">
    <source>
        <dbReference type="ARBA" id="ARBA00022763"/>
    </source>
</evidence>